<protein>
    <submittedName>
        <fullName evidence="1">Uncharacterized protein</fullName>
    </submittedName>
</protein>
<reference evidence="1" key="1">
    <citation type="journal article" date="2017" name="Nature">
        <title>The sunflower genome provides insights into oil metabolism, flowering and Asterid evolution.</title>
        <authorList>
            <person name="Badouin H."/>
            <person name="Gouzy J."/>
            <person name="Grassa C.J."/>
            <person name="Murat F."/>
            <person name="Staton S.E."/>
            <person name="Cottret L."/>
            <person name="Lelandais-Briere C."/>
            <person name="Owens G.L."/>
            <person name="Carrere S."/>
            <person name="Mayjonade B."/>
            <person name="Legrand L."/>
            <person name="Gill N."/>
            <person name="Kane N.C."/>
            <person name="Bowers J.E."/>
            <person name="Hubner S."/>
            <person name="Bellec A."/>
            <person name="Berard A."/>
            <person name="Berges H."/>
            <person name="Blanchet N."/>
            <person name="Boniface M.C."/>
            <person name="Brunel D."/>
            <person name="Catrice O."/>
            <person name="Chaidir N."/>
            <person name="Claudel C."/>
            <person name="Donnadieu C."/>
            <person name="Faraut T."/>
            <person name="Fievet G."/>
            <person name="Helmstetter N."/>
            <person name="King M."/>
            <person name="Knapp S.J."/>
            <person name="Lai Z."/>
            <person name="Le Paslier M.C."/>
            <person name="Lippi Y."/>
            <person name="Lorenzon L."/>
            <person name="Mandel J.R."/>
            <person name="Marage G."/>
            <person name="Marchand G."/>
            <person name="Marquand E."/>
            <person name="Bret-Mestries E."/>
            <person name="Morien E."/>
            <person name="Nambeesan S."/>
            <person name="Nguyen T."/>
            <person name="Pegot-Espagnet P."/>
            <person name="Pouilly N."/>
            <person name="Raftis F."/>
            <person name="Sallet E."/>
            <person name="Schiex T."/>
            <person name="Thomas J."/>
            <person name="Vandecasteele C."/>
            <person name="Vares D."/>
            <person name="Vear F."/>
            <person name="Vautrin S."/>
            <person name="Crespi M."/>
            <person name="Mangin B."/>
            <person name="Burke J.M."/>
            <person name="Salse J."/>
            <person name="Munos S."/>
            <person name="Vincourt P."/>
            <person name="Rieseberg L.H."/>
            <person name="Langlade N.B."/>
        </authorList>
    </citation>
    <scope>NUCLEOTIDE SEQUENCE</scope>
    <source>
        <tissue evidence="1">Leaves</tissue>
    </source>
</reference>
<dbReference type="AlphaFoldDB" id="A0A9K3DQH2"/>
<dbReference type="Gramene" id="mRNA:HanXRQr2_Chr16g0744611">
    <property type="protein sequence ID" value="mRNA:HanXRQr2_Chr16g0744611"/>
    <property type="gene ID" value="HanXRQr2_Chr16g0744611"/>
</dbReference>
<sequence>MNRRRKVSSATVRDIDGVPEFDERKLSKLQKKMLEIKVDSRA</sequence>
<evidence type="ECO:0000313" key="1">
    <source>
        <dbReference type="EMBL" id="KAF5759712.1"/>
    </source>
</evidence>
<reference evidence="1" key="2">
    <citation type="submission" date="2020-06" db="EMBL/GenBank/DDBJ databases">
        <title>Helianthus annuus Genome sequencing and assembly Release 2.</title>
        <authorList>
            <person name="Gouzy J."/>
            <person name="Langlade N."/>
            <person name="Munos S."/>
        </authorList>
    </citation>
    <scope>NUCLEOTIDE SEQUENCE</scope>
    <source>
        <tissue evidence="1">Leaves</tissue>
    </source>
</reference>
<proteinExistence type="predicted"/>
<comment type="caution">
    <text evidence="1">The sequence shown here is derived from an EMBL/GenBank/DDBJ whole genome shotgun (WGS) entry which is preliminary data.</text>
</comment>
<accession>A0A9K3DQH2</accession>
<name>A0A9K3DQH2_HELAN</name>
<organism evidence="1 2">
    <name type="scientific">Helianthus annuus</name>
    <name type="common">Common sunflower</name>
    <dbReference type="NCBI Taxonomy" id="4232"/>
    <lineage>
        <taxon>Eukaryota</taxon>
        <taxon>Viridiplantae</taxon>
        <taxon>Streptophyta</taxon>
        <taxon>Embryophyta</taxon>
        <taxon>Tracheophyta</taxon>
        <taxon>Spermatophyta</taxon>
        <taxon>Magnoliopsida</taxon>
        <taxon>eudicotyledons</taxon>
        <taxon>Gunneridae</taxon>
        <taxon>Pentapetalae</taxon>
        <taxon>asterids</taxon>
        <taxon>campanulids</taxon>
        <taxon>Asterales</taxon>
        <taxon>Asteraceae</taxon>
        <taxon>Asteroideae</taxon>
        <taxon>Heliantheae alliance</taxon>
        <taxon>Heliantheae</taxon>
        <taxon>Helianthus</taxon>
    </lineage>
</organism>
<dbReference type="Proteomes" id="UP000215914">
    <property type="component" value="Unassembled WGS sequence"/>
</dbReference>
<gene>
    <name evidence="1" type="ORF">HanXRQr2_Chr16g0744611</name>
</gene>
<evidence type="ECO:0000313" key="2">
    <source>
        <dbReference type="Proteomes" id="UP000215914"/>
    </source>
</evidence>
<dbReference type="EMBL" id="MNCJ02000331">
    <property type="protein sequence ID" value="KAF5759712.1"/>
    <property type="molecule type" value="Genomic_DNA"/>
</dbReference>
<keyword evidence="2" id="KW-1185">Reference proteome</keyword>